<dbReference type="InterPro" id="IPR029050">
    <property type="entry name" value="Immunoprotect_excell_Ig-like"/>
</dbReference>
<organism evidence="3">
    <name type="scientific">Deinococcus sonorensis KR-87</name>
    <dbReference type="NCBI Taxonomy" id="694439"/>
    <lineage>
        <taxon>Bacteria</taxon>
        <taxon>Thermotogati</taxon>
        <taxon>Deinococcota</taxon>
        <taxon>Deinococci</taxon>
        <taxon>Deinococcales</taxon>
        <taxon>Deinococcaceae</taxon>
        <taxon>Deinococcus</taxon>
    </lineage>
</organism>
<sequence length="411" mass="43741">MNHRMMIALSLALLTPALAAPNSVSYGGVHTTLDTQQRADRTYLDAQAFVKAFRTSLNVKALPSTVSINGRPYAEVNSLAKALGLTVAVSRGTLVFAKVSGPAVMGTAQRPGDAARPGQEYTVGRQNPMNFILRGAEFSVGRANVGGGSVIPTREQKLLIVHYTLHNPQQQDLLVRSDQLKLTAVDAQDVNHDAEDALSREGQTTPLELQLKPGQRIDVVTAILVPATGPVPKLIVQPLGDDHPAVLRYDLRGVVKPLPAALSTPNDPVTAPAVIPAALGTTLPLGYFDAQVKGVTYTRDTLTAFAAPEDGQQVAVVALTLKNAGSKSQFYRGDVFPAEVTLDNGERVKFTDVMVRADRNADAEGELRPGEQLSVRLLGLIPDGRTVASVTLSENVSALDGLTHAFTVRVK</sequence>
<feature type="chain" id="PRO_5043683633" evidence="2">
    <location>
        <begin position="20"/>
        <end position="411"/>
    </location>
</feature>
<evidence type="ECO:0000313" key="3">
    <source>
        <dbReference type="EMBL" id="XBV86166.1"/>
    </source>
</evidence>
<reference evidence="3" key="1">
    <citation type="submission" date="2024-06" db="EMBL/GenBank/DDBJ databases">
        <title>Draft Genome Sequence of Deinococcus sonorensis Type Strain KR-87, a Biofilm Producing Representative of the Genus Deinococcus.</title>
        <authorList>
            <person name="Boren L.S."/>
            <person name="Grosso R.A."/>
            <person name="Hugenberg-Cox A.N."/>
            <person name="Hill J.T.E."/>
            <person name="Albert C.M."/>
            <person name="Tuohy J.M."/>
        </authorList>
    </citation>
    <scope>NUCLEOTIDE SEQUENCE</scope>
    <source>
        <strain evidence="3">KR-87</strain>
    </source>
</reference>
<gene>
    <name evidence="3" type="ORF">ABOD76_07640</name>
</gene>
<evidence type="ECO:0000256" key="1">
    <source>
        <dbReference type="ARBA" id="ARBA00022729"/>
    </source>
</evidence>
<name>A0AAU7UCG4_9DEIO</name>
<keyword evidence="1 2" id="KW-0732">Signal</keyword>
<protein>
    <submittedName>
        <fullName evidence="3">Uncharacterized protein</fullName>
    </submittedName>
</protein>
<evidence type="ECO:0000256" key="2">
    <source>
        <dbReference type="SAM" id="SignalP"/>
    </source>
</evidence>
<dbReference type="KEGG" id="dsc:ABOD76_07640"/>
<dbReference type="AlphaFoldDB" id="A0AAU7UCG4"/>
<proteinExistence type="predicted"/>
<dbReference type="RefSeq" id="WP_350244220.1">
    <property type="nucleotide sequence ID" value="NZ_CP158299.1"/>
</dbReference>
<dbReference type="Gene3D" id="2.60.40.1240">
    <property type="match status" value="1"/>
</dbReference>
<dbReference type="EMBL" id="CP158299">
    <property type="protein sequence ID" value="XBV86166.1"/>
    <property type="molecule type" value="Genomic_DNA"/>
</dbReference>
<accession>A0AAU7UCG4</accession>
<feature type="signal peptide" evidence="2">
    <location>
        <begin position="1"/>
        <end position="19"/>
    </location>
</feature>